<feature type="signal peptide" evidence="3">
    <location>
        <begin position="1"/>
        <end position="35"/>
    </location>
</feature>
<gene>
    <name evidence="5" type="primary">dapE_2</name>
    <name evidence="5" type="ORF">LuPra_03859</name>
</gene>
<dbReference type="InterPro" id="IPR002933">
    <property type="entry name" value="Peptidase_M20"/>
</dbReference>
<dbReference type="Pfam" id="PF07687">
    <property type="entry name" value="M20_dimer"/>
    <property type="match status" value="1"/>
</dbReference>
<dbReference type="SUPFAM" id="SSF55031">
    <property type="entry name" value="Bacterial exopeptidase dimerisation domain"/>
    <property type="match status" value="1"/>
</dbReference>
<protein>
    <submittedName>
        <fullName evidence="5">Succinyl-diaminopimelate desuccinylase</fullName>
        <ecNumber evidence="5">3.5.1.18</ecNumber>
    </submittedName>
</protein>
<evidence type="ECO:0000313" key="6">
    <source>
        <dbReference type="Proteomes" id="UP000076079"/>
    </source>
</evidence>
<dbReference type="PANTHER" id="PTHR43808">
    <property type="entry name" value="ACETYLORNITHINE DEACETYLASE"/>
    <property type="match status" value="1"/>
</dbReference>
<dbReference type="EMBL" id="CP015136">
    <property type="protein sequence ID" value="AMY10621.1"/>
    <property type="molecule type" value="Genomic_DNA"/>
</dbReference>
<evidence type="ECO:0000259" key="4">
    <source>
        <dbReference type="Pfam" id="PF07687"/>
    </source>
</evidence>
<reference evidence="6" key="2">
    <citation type="submission" date="2016-04" db="EMBL/GenBank/DDBJ databases">
        <title>First Complete Genome Sequence of a Subdivision 6 Acidobacterium.</title>
        <authorList>
            <person name="Huang S."/>
            <person name="Vieira S."/>
            <person name="Bunk B."/>
            <person name="Riedel T."/>
            <person name="Sproeer C."/>
            <person name="Overmann J."/>
        </authorList>
    </citation>
    <scope>NUCLEOTIDE SEQUENCE [LARGE SCALE GENOMIC DNA]</scope>
    <source>
        <strain evidence="6">DSM 100886 HEG_-6_39</strain>
    </source>
</reference>
<keyword evidence="3" id="KW-0732">Signal</keyword>
<feature type="chain" id="PRO_5007511806" evidence="3">
    <location>
        <begin position="36"/>
        <end position="433"/>
    </location>
</feature>
<dbReference type="SUPFAM" id="SSF53187">
    <property type="entry name" value="Zn-dependent exopeptidases"/>
    <property type="match status" value="1"/>
</dbReference>
<dbReference type="GO" id="GO:0009014">
    <property type="term" value="F:succinyl-diaminopimelate desuccinylase activity"/>
    <property type="evidence" value="ECO:0007669"/>
    <property type="project" value="UniProtKB-EC"/>
</dbReference>
<dbReference type="PANTHER" id="PTHR43808:SF17">
    <property type="entry name" value="PEPTIDASE M20"/>
    <property type="match status" value="1"/>
</dbReference>
<sequence length="433" mass="45280" precursor="true">MYLDPVIQQVTVRRPILRCVWLCCTCLLVGSAGYAQQGSADIGARLMQQPAAAAAVRMADALEPWVLEQQVALCEVPAPPFTEKARAEVYRQAFVRHGLRNVRVDAVGNVIGERPGAGTGPHLVFSAHLDTVFPEGTAVKVSRKDNQLHGPGITDDCRGLAVLLGVIRALQEAQVATPGRITFVGTVGEEGLGDLRGVKALFGNDGLQGIDRFVSIDGAGLEVTNGGVGSKRYRATFKGPGGHSYGAFGMPNPMHAMGRAIAAVAAFEVPATPKTTFNVGRVGGGTSVNSIPFEAWMEVDLRSEDAAELAELDARLRQAVEAAVRAENGRWRHPAKVTLDLALVGDRPAGRTSDTSDIMQAAGSVLRALRLPVALRTSSTDANVAMARGIPAITIGGGGSGHAAHSLTESFDPAGGVEGVRQAILLAIALAQP</sequence>
<feature type="domain" description="Peptidase M20 dimerisation" evidence="4">
    <location>
        <begin position="229"/>
        <end position="324"/>
    </location>
</feature>
<evidence type="ECO:0000256" key="3">
    <source>
        <dbReference type="SAM" id="SignalP"/>
    </source>
</evidence>
<dbReference type="KEGG" id="abac:LuPra_03859"/>
<keyword evidence="2 5" id="KW-0378">Hydrolase</keyword>
<dbReference type="Pfam" id="PF01546">
    <property type="entry name" value="Peptidase_M20"/>
    <property type="match status" value="1"/>
</dbReference>
<keyword evidence="6" id="KW-1185">Reference proteome</keyword>
<dbReference type="RefSeq" id="WP_157899408.1">
    <property type="nucleotide sequence ID" value="NZ_CP015136.1"/>
</dbReference>
<dbReference type="InterPro" id="IPR011650">
    <property type="entry name" value="Peptidase_M20_dimer"/>
</dbReference>
<dbReference type="Gene3D" id="3.40.630.10">
    <property type="entry name" value="Zn peptidases"/>
    <property type="match status" value="1"/>
</dbReference>
<dbReference type="Proteomes" id="UP000076079">
    <property type="component" value="Chromosome"/>
</dbReference>
<dbReference type="EC" id="3.5.1.18" evidence="5"/>
<dbReference type="GO" id="GO:0046872">
    <property type="term" value="F:metal ion binding"/>
    <property type="evidence" value="ECO:0007669"/>
    <property type="project" value="UniProtKB-KW"/>
</dbReference>
<dbReference type="Gene3D" id="3.30.70.360">
    <property type="match status" value="1"/>
</dbReference>
<dbReference type="InterPro" id="IPR036264">
    <property type="entry name" value="Bact_exopeptidase_dim_dom"/>
</dbReference>
<keyword evidence="1" id="KW-0479">Metal-binding</keyword>
<accession>A0A143PQB3</accession>
<dbReference type="STRING" id="1855912.LuPra_03859"/>
<evidence type="ECO:0000256" key="2">
    <source>
        <dbReference type="ARBA" id="ARBA00022801"/>
    </source>
</evidence>
<reference evidence="5 6" key="1">
    <citation type="journal article" date="2016" name="Genome Announc.">
        <title>First Complete Genome Sequence of a Subdivision 6 Acidobacterium Strain.</title>
        <authorList>
            <person name="Huang S."/>
            <person name="Vieira S."/>
            <person name="Bunk B."/>
            <person name="Riedel T."/>
            <person name="Sproer C."/>
            <person name="Overmann J."/>
        </authorList>
    </citation>
    <scope>NUCLEOTIDE SEQUENCE [LARGE SCALE GENOMIC DNA]</scope>
    <source>
        <strain evidence="6">DSM 100886 HEG_-6_39</strain>
    </source>
</reference>
<evidence type="ECO:0000256" key="1">
    <source>
        <dbReference type="ARBA" id="ARBA00022723"/>
    </source>
</evidence>
<evidence type="ECO:0000313" key="5">
    <source>
        <dbReference type="EMBL" id="AMY10621.1"/>
    </source>
</evidence>
<organism evidence="5 6">
    <name type="scientific">Luteitalea pratensis</name>
    <dbReference type="NCBI Taxonomy" id="1855912"/>
    <lineage>
        <taxon>Bacteria</taxon>
        <taxon>Pseudomonadati</taxon>
        <taxon>Acidobacteriota</taxon>
        <taxon>Vicinamibacteria</taxon>
        <taxon>Vicinamibacterales</taxon>
        <taxon>Vicinamibacteraceae</taxon>
        <taxon>Luteitalea</taxon>
    </lineage>
</organism>
<dbReference type="AlphaFoldDB" id="A0A143PQB3"/>
<name>A0A143PQB3_LUTPR</name>
<dbReference type="OrthoDB" id="9783294at2"/>
<proteinExistence type="predicted"/>
<dbReference type="InterPro" id="IPR050072">
    <property type="entry name" value="Peptidase_M20A"/>
</dbReference>